<sequence>MVIQPPERETTRMQLESRSKNDQNMGKDPVNDDDQNPHDPLGPVPAKPQVLPDNSDYHVFEQHSTLHDGSDKVVRTLILSVENESPPSFAANVDQDLFIYTENLTLSQSVTTNGSDIGIFTHSLQPQANSKGNSIKIDASGPDGTPVQDTILDDKVENGNDAAPGGNICFVAEALDPCSFITDILFDSHGGSGSNGQSSSVVSTGGDGGSGEAGGNFRLLVGNIYSTLLRQLGALFGDITDRPATASSKLKAILSTIRRTDQLATLEGLEPRLQAIEKAISTGGSDAMRSSVQQLALRFQTEGDVLKNKLDDNVCASGPGETLLMLYLTCSSRLTLPVGFSGKGGQGHLGRGKFGSSGSNGTSRLLFDSGDPVAIRESSIILAHPDQCRMLLEKAKGLYFLNDLKALQDCHTLLSRLQDRLYFLDFLRPSDPLCHAYASSEEKLFIPSSRNPGKDNLPAEPASIESLRQISSEVQSCLRQVENWSDYYGRPANWVPRQTYKSFEDLTKKLLASALDAENRYKDYHALSVSQDTRRQKLEHMQVSCDKNIRDAGDTIPILQSDIDITTRTIEALTPELKQARSDLHVKIDADKDKFRHSFSFSFTDILDALSMFMFCPKPQMAVIQAAGVAFKAGTNVVDDQDHHVNTKYVVSQISQVEGTIDSLKEGYNARPDSHKVDIDDPGAAKLIAARDDMMKVLRGYSNVLGESNLEETQAMFDHYIGES</sequence>
<evidence type="ECO:0000313" key="3">
    <source>
        <dbReference type="Proteomes" id="UP001345013"/>
    </source>
</evidence>
<evidence type="ECO:0000313" key="2">
    <source>
        <dbReference type="EMBL" id="KAK5100667.1"/>
    </source>
</evidence>
<dbReference type="Proteomes" id="UP001345013">
    <property type="component" value="Unassembled WGS sequence"/>
</dbReference>
<organism evidence="2 3">
    <name type="scientific">Lithohypha guttulata</name>
    <dbReference type="NCBI Taxonomy" id="1690604"/>
    <lineage>
        <taxon>Eukaryota</taxon>
        <taxon>Fungi</taxon>
        <taxon>Dikarya</taxon>
        <taxon>Ascomycota</taxon>
        <taxon>Pezizomycotina</taxon>
        <taxon>Eurotiomycetes</taxon>
        <taxon>Chaetothyriomycetidae</taxon>
        <taxon>Chaetothyriales</taxon>
        <taxon>Trichomeriaceae</taxon>
        <taxon>Lithohypha</taxon>
    </lineage>
</organism>
<name>A0ABR0KM78_9EURO</name>
<dbReference type="EMBL" id="JAVRRG010000006">
    <property type="protein sequence ID" value="KAK5100667.1"/>
    <property type="molecule type" value="Genomic_DNA"/>
</dbReference>
<gene>
    <name evidence="2" type="ORF">LTR24_000813</name>
</gene>
<feature type="compositionally biased region" description="Basic and acidic residues" evidence="1">
    <location>
        <begin position="1"/>
        <end position="21"/>
    </location>
</feature>
<reference evidence="2 3" key="1">
    <citation type="submission" date="2023-08" db="EMBL/GenBank/DDBJ databases">
        <title>Black Yeasts Isolated from many extreme environments.</title>
        <authorList>
            <person name="Coleine C."/>
            <person name="Stajich J.E."/>
            <person name="Selbmann L."/>
        </authorList>
    </citation>
    <scope>NUCLEOTIDE SEQUENCE [LARGE SCALE GENOMIC DNA]</scope>
    <source>
        <strain evidence="2 3">CCFEE 5885</strain>
    </source>
</reference>
<evidence type="ECO:0000256" key="1">
    <source>
        <dbReference type="SAM" id="MobiDB-lite"/>
    </source>
</evidence>
<comment type="caution">
    <text evidence="2">The sequence shown here is derived from an EMBL/GenBank/DDBJ whole genome shotgun (WGS) entry which is preliminary data.</text>
</comment>
<feature type="region of interest" description="Disordered" evidence="1">
    <location>
        <begin position="1"/>
        <end position="54"/>
    </location>
</feature>
<protein>
    <submittedName>
        <fullName evidence="2">Uncharacterized protein</fullName>
    </submittedName>
</protein>
<accession>A0ABR0KM78</accession>
<keyword evidence="3" id="KW-1185">Reference proteome</keyword>
<proteinExistence type="predicted"/>